<dbReference type="SUPFAM" id="SSF159283">
    <property type="entry name" value="Guanosine diphospho-D-mannose pyrophosphorylase/mannose-6-phosphate isomerase linker domain"/>
    <property type="match status" value="1"/>
</dbReference>
<dbReference type="SUPFAM" id="SSF53448">
    <property type="entry name" value="Nucleotide-diphospho-sugar transferases"/>
    <property type="match status" value="1"/>
</dbReference>
<dbReference type="InterPro" id="IPR051161">
    <property type="entry name" value="Mannose-6P_isomerase_type2"/>
</dbReference>
<accession>A0A382L485</accession>
<dbReference type="Pfam" id="PF22640">
    <property type="entry name" value="ManC_GMP_beta-helix"/>
    <property type="match status" value="1"/>
</dbReference>
<feature type="domain" description="MannoseP isomerase/GMP-like beta-helix" evidence="2">
    <location>
        <begin position="217"/>
        <end position="266"/>
    </location>
</feature>
<evidence type="ECO:0000259" key="1">
    <source>
        <dbReference type="Pfam" id="PF00483"/>
    </source>
</evidence>
<dbReference type="GO" id="GO:0004475">
    <property type="term" value="F:mannose-1-phosphate guanylyltransferase (GTP) activity"/>
    <property type="evidence" value="ECO:0007669"/>
    <property type="project" value="TreeGrafter"/>
</dbReference>
<dbReference type="InterPro" id="IPR029044">
    <property type="entry name" value="Nucleotide-diphossugar_trans"/>
</dbReference>
<dbReference type="Gene3D" id="3.90.550.10">
    <property type="entry name" value="Spore Coat Polysaccharide Biosynthesis Protein SpsA, Chain A"/>
    <property type="match status" value="1"/>
</dbReference>
<sequence>IVEPSGKNTAPCIGLSALHLEMLKKDSVMGVFPADHLIVGHLKFEKALKTANKLVQKKHSIATIGIKPTHPSTAYGYIQHTKNEVTGQFDTYHLKTFAEKPHLNLAKRFIKSGDFLWNSGIFIWRVNVLLDLMKVHLPDLYKQLIKMKPIIKKNQDISNLWESITPESIDYGLMEKVGSDAYVIKADFEWNDLGSWNALHDILAKNKGGNVVRGEGMVLNGKDNFIHSQDHFTAVVGLENVVIVHTDDATLVVHKDQVEEVKSMVDLIAESNREDLL</sequence>
<feature type="domain" description="Nucleotidyl transferase" evidence="1">
    <location>
        <begin position="1"/>
        <end position="205"/>
    </location>
</feature>
<dbReference type="GO" id="GO:0009298">
    <property type="term" value="P:GDP-mannose biosynthetic process"/>
    <property type="evidence" value="ECO:0007669"/>
    <property type="project" value="TreeGrafter"/>
</dbReference>
<dbReference type="EMBL" id="UINC01083930">
    <property type="protein sequence ID" value="SVC30102.1"/>
    <property type="molecule type" value="Genomic_DNA"/>
</dbReference>
<dbReference type="AlphaFoldDB" id="A0A382L485"/>
<dbReference type="Pfam" id="PF00483">
    <property type="entry name" value="NTP_transferase"/>
    <property type="match status" value="1"/>
</dbReference>
<feature type="non-terminal residue" evidence="3">
    <location>
        <position position="1"/>
    </location>
</feature>
<dbReference type="InterPro" id="IPR054566">
    <property type="entry name" value="ManC/GMP-like_b-helix"/>
</dbReference>
<evidence type="ECO:0008006" key="4">
    <source>
        <dbReference type="Google" id="ProtNLM"/>
    </source>
</evidence>
<evidence type="ECO:0000313" key="3">
    <source>
        <dbReference type="EMBL" id="SVC30102.1"/>
    </source>
</evidence>
<reference evidence="3" key="1">
    <citation type="submission" date="2018-05" db="EMBL/GenBank/DDBJ databases">
        <authorList>
            <person name="Lanie J.A."/>
            <person name="Ng W.-L."/>
            <person name="Kazmierczak K.M."/>
            <person name="Andrzejewski T.M."/>
            <person name="Davidsen T.M."/>
            <person name="Wayne K.J."/>
            <person name="Tettelin H."/>
            <person name="Glass J.I."/>
            <person name="Rusch D."/>
            <person name="Podicherti R."/>
            <person name="Tsui H.-C.T."/>
            <person name="Winkler M.E."/>
        </authorList>
    </citation>
    <scope>NUCLEOTIDE SEQUENCE</scope>
</reference>
<name>A0A382L485_9ZZZZ</name>
<protein>
    <recommendedName>
        <fullName evidence="4">Nucleotidyl transferase domain-containing protein</fullName>
    </recommendedName>
</protein>
<organism evidence="3">
    <name type="scientific">marine metagenome</name>
    <dbReference type="NCBI Taxonomy" id="408172"/>
    <lineage>
        <taxon>unclassified sequences</taxon>
        <taxon>metagenomes</taxon>
        <taxon>ecological metagenomes</taxon>
    </lineage>
</organism>
<dbReference type="InterPro" id="IPR005835">
    <property type="entry name" value="NTP_transferase_dom"/>
</dbReference>
<proteinExistence type="predicted"/>
<dbReference type="PANTHER" id="PTHR46390">
    <property type="entry name" value="MANNOSE-1-PHOSPHATE GUANYLYLTRANSFERASE"/>
    <property type="match status" value="1"/>
</dbReference>
<gene>
    <name evidence="3" type="ORF">METZ01_LOCUS282956</name>
</gene>
<evidence type="ECO:0000259" key="2">
    <source>
        <dbReference type="Pfam" id="PF22640"/>
    </source>
</evidence>
<dbReference type="PANTHER" id="PTHR46390:SF1">
    <property type="entry name" value="MANNOSE-1-PHOSPHATE GUANYLYLTRANSFERASE"/>
    <property type="match status" value="1"/>
</dbReference>